<evidence type="ECO:0000256" key="1">
    <source>
        <dbReference type="SAM" id="Phobius"/>
    </source>
</evidence>
<organism evidence="2 3">
    <name type="scientific">Verruconis gallopava</name>
    <dbReference type="NCBI Taxonomy" id="253628"/>
    <lineage>
        <taxon>Eukaryota</taxon>
        <taxon>Fungi</taxon>
        <taxon>Dikarya</taxon>
        <taxon>Ascomycota</taxon>
        <taxon>Pezizomycotina</taxon>
        <taxon>Dothideomycetes</taxon>
        <taxon>Pleosporomycetidae</taxon>
        <taxon>Venturiales</taxon>
        <taxon>Sympoventuriaceae</taxon>
        <taxon>Verruconis</taxon>
    </lineage>
</organism>
<evidence type="ECO:0000313" key="3">
    <source>
        <dbReference type="Proteomes" id="UP000053259"/>
    </source>
</evidence>
<sequence length="466" mass="51769">MGFLTLPREWEGQHEAFPAHPPQFDGRGLLSGSGVVVLLGSIGGVALNLSRALRRKPLSLAVLNGIGLCTIPSIPIDIIIEERGRRGCIEDIRAILKADNKTLPPRKYIKFTKENTPETTAVICGGLAVLGLLAYRRAPNGPKAGVLSVLGAFSAGSFFGTQLSNNAQKKLNGAAMMKYQIACLKGSQIYSERTRKPPDEWLYESIAGLGQGISRHQDSNPWSLLRGINQESDDETIAIIDEDNVTTASSLLTAFPLPPGSEPHMAVKTQDGTKIYAPQRDYEWNPTSAQTGLEILQDHLEELSTARSKQAQTAEYLWNMIARREADKFPPYARNDEAEEIILERKALELLTSIHRQVYSQIADLDWCIANTKKLILQFQTDGKWVPSTSVQSSVLSEARDKILENIRLHKKNLEVQQTTFANEENIKMMAISEDEKEDIRRALRENLAATTRLLEDLENEVEKGQ</sequence>
<keyword evidence="3" id="KW-1185">Reference proteome</keyword>
<dbReference type="AlphaFoldDB" id="A0A0D2AN46"/>
<keyword evidence="1" id="KW-0472">Membrane</keyword>
<dbReference type="InParanoid" id="A0A0D2AN46"/>
<dbReference type="Proteomes" id="UP000053259">
    <property type="component" value="Unassembled WGS sequence"/>
</dbReference>
<proteinExistence type="predicted"/>
<evidence type="ECO:0000313" key="2">
    <source>
        <dbReference type="EMBL" id="KIW07940.1"/>
    </source>
</evidence>
<protein>
    <submittedName>
        <fullName evidence="2">Uncharacterized protein</fullName>
    </submittedName>
</protein>
<reference evidence="2 3" key="1">
    <citation type="submission" date="2015-01" db="EMBL/GenBank/DDBJ databases">
        <title>The Genome Sequence of Ochroconis gallopava CBS43764.</title>
        <authorList>
            <consortium name="The Broad Institute Genomics Platform"/>
            <person name="Cuomo C."/>
            <person name="de Hoog S."/>
            <person name="Gorbushina A."/>
            <person name="Stielow B."/>
            <person name="Teixiera M."/>
            <person name="Abouelleil A."/>
            <person name="Chapman S.B."/>
            <person name="Priest M."/>
            <person name="Young S.K."/>
            <person name="Wortman J."/>
            <person name="Nusbaum C."/>
            <person name="Birren B."/>
        </authorList>
    </citation>
    <scope>NUCLEOTIDE SEQUENCE [LARGE SCALE GENOMIC DNA]</scope>
    <source>
        <strain evidence="2 3">CBS 43764</strain>
    </source>
</reference>
<dbReference type="VEuPathDB" id="FungiDB:PV09_01844"/>
<dbReference type="OrthoDB" id="3915128at2759"/>
<feature type="transmembrane region" description="Helical" evidence="1">
    <location>
        <begin position="29"/>
        <end position="49"/>
    </location>
</feature>
<dbReference type="EMBL" id="KN847532">
    <property type="protein sequence ID" value="KIW07940.1"/>
    <property type="molecule type" value="Genomic_DNA"/>
</dbReference>
<gene>
    <name evidence="2" type="ORF">PV09_01844</name>
</gene>
<accession>A0A0D2AN46</accession>
<dbReference type="RefSeq" id="XP_016217809.1">
    <property type="nucleotide sequence ID" value="XM_016354797.1"/>
</dbReference>
<name>A0A0D2AN46_9PEZI</name>
<feature type="transmembrane region" description="Helical" evidence="1">
    <location>
        <begin position="61"/>
        <end position="80"/>
    </location>
</feature>
<keyword evidence="1" id="KW-1133">Transmembrane helix</keyword>
<keyword evidence="1" id="KW-0812">Transmembrane</keyword>
<dbReference type="HOGENOM" id="CLU_582638_0_0_1"/>
<dbReference type="GeneID" id="27309817"/>